<name>A0A2K1IH26_PHYPA</name>
<dbReference type="EnsemblPlants" id="Pp3c24_16540V3.1">
    <property type="protein sequence ID" value="Pp3c24_16540V3.1"/>
    <property type="gene ID" value="Pp3c24_16540"/>
</dbReference>
<evidence type="ECO:0000313" key="1">
    <source>
        <dbReference type="EMBL" id="PNR28582.1"/>
    </source>
</evidence>
<sequence length="72" mass="8206">MLLLYVLKQSENERQSWANSNAKIADIQGKTVWSFLLQYFVMELVSPKFPAVDWNVMVVGNKGEVLGLLFSL</sequence>
<dbReference type="Proteomes" id="UP000006727">
    <property type="component" value="Chromosome 24"/>
</dbReference>
<accession>A0A2K1IH26</accession>
<reference evidence="1 3" key="1">
    <citation type="journal article" date="2008" name="Science">
        <title>The Physcomitrella genome reveals evolutionary insights into the conquest of land by plants.</title>
        <authorList>
            <person name="Rensing S."/>
            <person name="Lang D."/>
            <person name="Zimmer A."/>
            <person name="Terry A."/>
            <person name="Salamov A."/>
            <person name="Shapiro H."/>
            <person name="Nishiyama T."/>
            <person name="Perroud P.-F."/>
            <person name="Lindquist E."/>
            <person name="Kamisugi Y."/>
            <person name="Tanahashi T."/>
            <person name="Sakakibara K."/>
            <person name="Fujita T."/>
            <person name="Oishi K."/>
            <person name="Shin-I T."/>
            <person name="Kuroki Y."/>
            <person name="Toyoda A."/>
            <person name="Suzuki Y."/>
            <person name="Hashimoto A."/>
            <person name="Yamaguchi K."/>
            <person name="Sugano A."/>
            <person name="Kohara Y."/>
            <person name="Fujiyama A."/>
            <person name="Anterola A."/>
            <person name="Aoki S."/>
            <person name="Ashton N."/>
            <person name="Barbazuk W.B."/>
            <person name="Barker E."/>
            <person name="Bennetzen J."/>
            <person name="Bezanilla M."/>
            <person name="Blankenship R."/>
            <person name="Cho S.H."/>
            <person name="Dutcher S."/>
            <person name="Estelle M."/>
            <person name="Fawcett J.A."/>
            <person name="Gundlach H."/>
            <person name="Hanada K."/>
            <person name="Heyl A."/>
            <person name="Hicks K.A."/>
            <person name="Hugh J."/>
            <person name="Lohr M."/>
            <person name="Mayer K."/>
            <person name="Melkozernov A."/>
            <person name="Murata T."/>
            <person name="Nelson D."/>
            <person name="Pils B."/>
            <person name="Prigge M."/>
            <person name="Reiss B."/>
            <person name="Renner T."/>
            <person name="Rombauts S."/>
            <person name="Rushton P."/>
            <person name="Sanderfoot A."/>
            <person name="Schween G."/>
            <person name="Shiu S.-H."/>
            <person name="Stueber K."/>
            <person name="Theodoulou F.L."/>
            <person name="Tu H."/>
            <person name="Van de Peer Y."/>
            <person name="Verrier P.J."/>
            <person name="Waters E."/>
            <person name="Wood A."/>
            <person name="Yang L."/>
            <person name="Cove D."/>
            <person name="Cuming A."/>
            <person name="Hasebe M."/>
            <person name="Lucas S."/>
            <person name="Mishler D.B."/>
            <person name="Reski R."/>
            <person name="Grigoriev I."/>
            <person name="Quatrano R.S."/>
            <person name="Boore J.L."/>
        </authorList>
    </citation>
    <scope>NUCLEOTIDE SEQUENCE [LARGE SCALE GENOMIC DNA]</scope>
    <source>
        <strain evidence="2 3">cv. Gransden 2004</strain>
    </source>
</reference>
<reference evidence="2" key="3">
    <citation type="submission" date="2020-12" db="UniProtKB">
        <authorList>
            <consortium name="EnsemblPlants"/>
        </authorList>
    </citation>
    <scope>IDENTIFICATION</scope>
</reference>
<organism evidence="1">
    <name type="scientific">Physcomitrium patens</name>
    <name type="common">Spreading-leaved earth moss</name>
    <name type="synonym">Physcomitrella patens</name>
    <dbReference type="NCBI Taxonomy" id="3218"/>
    <lineage>
        <taxon>Eukaryota</taxon>
        <taxon>Viridiplantae</taxon>
        <taxon>Streptophyta</taxon>
        <taxon>Embryophyta</taxon>
        <taxon>Bryophyta</taxon>
        <taxon>Bryophytina</taxon>
        <taxon>Bryopsida</taxon>
        <taxon>Funariidae</taxon>
        <taxon>Funariales</taxon>
        <taxon>Funariaceae</taxon>
        <taxon>Physcomitrium</taxon>
    </lineage>
</organism>
<reference evidence="1 3" key="2">
    <citation type="journal article" date="2018" name="Plant J.">
        <title>The Physcomitrella patens chromosome-scale assembly reveals moss genome structure and evolution.</title>
        <authorList>
            <person name="Lang D."/>
            <person name="Ullrich K.K."/>
            <person name="Murat F."/>
            <person name="Fuchs J."/>
            <person name="Jenkins J."/>
            <person name="Haas F.B."/>
            <person name="Piednoel M."/>
            <person name="Gundlach H."/>
            <person name="Van Bel M."/>
            <person name="Meyberg R."/>
            <person name="Vives C."/>
            <person name="Morata J."/>
            <person name="Symeonidi A."/>
            <person name="Hiss M."/>
            <person name="Muchero W."/>
            <person name="Kamisugi Y."/>
            <person name="Saleh O."/>
            <person name="Blanc G."/>
            <person name="Decker E.L."/>
            <person name="van Gessel N."/>
            <person name="Grimwood J."/>
            <person name="Hayes R.D."/>
            <person name="Graham S.W."/>
            <person name="Gunter L.E."/>
            <person name="McDaniel S.F."/>
            <person name="Hoernstein S.N.W."/>
            <person name="Larsson A."/>
            <person name="Li F.W."/>
            <person name="Perroud P.F."/>
            <person name="Phillips J."/>
            <person name="Ranjan P."/>
            <person name="Rokshar D.S."/>
            <person name="Rothfels C.J."/>
            <person name="Schneider L."/>
            <person name="Shu S."/>
            <person name="Stevenson D.W."/>
            <person name="Thummler F."/>
            <person name="Tillich M."/>
            <person name="Villarreal Aguilar J.C."/>
            <person name="Widiez T."/>
            <person name="Wong G.K."/>
            <person name="Wymore A."/>
            <person name="Zhang Y."/>
            <person name="Zimmer A.D."/>
            <person name="Quatrano R.S."/>
            <person name="Mayer K.F.X."/>
            <person name="Goodstein D."/>
            <person name="Casacuberta J.M."/>
            <person name="Vandepoele K."/>
            <person name="Reski R."/>
            <person name="Cuming A.C."/>
            <person name="Tuskan G.A."/>
            <person name="Maumus F."/>
            <person name="Salse J."/>
            <person name="Schmutz J."/>
            <person name="Rensing S.A."/>
        </authorList>
    </citation>
    <scope>NUCLEOTIDE SEQUENCE [LARGE SCALE GENOMIC DNA]</scope>
    <source>
        <strain evidence="2 3">cv. Gransden 2004</strain>
    </source>
</reference>
<evidence type="ECO:0000313" key="3">
    <source>
        <dbReference type="Proteomes" id="UP000006727"/>
    </source>
</evidence>
<dbReference type="Gramene" id="Pp3c24_16540V3.1">
    <property type="protein sequence ID" value="Pp3c24_16540V3.1"/>
    <property type="gene ID" value="Pp3c24_16540"/>
</dbReference>
<protein>
    <submittedName>
        <fullName evidence="1 2">Uncharacterized protein</fullName>
    </submittedName>
</protein>
<dbReference type="InParanoid" id="A0A2K1IH26"/>
<keyword evidence="3" id="KW-1185">Reference proteome</keyword>
<dbReference type="EMBL" id="ABEU02000024">
    <property type="protein sequence ID" value="PNR28582.1"/>
    <property type="molecule type" value="Genomic_DNA"/>
</dbReference>
<dbReference type="STRING" id="3218.A0A2K1IH26"/>
<proteinExistence type="predicted"/>
<dbReference type="AlphaFoldDB" id="A0A2K1IH26"/>
<evidence type="ECO:0000313" key="2">
    <source>
        <dbReference type="EnsemblPlants" id="Pp3c24_16540V3.1"/>
    </source>
</evidence>
<gene>
    <name evidence="1" type="ORF">PHYPA_029174</name>
</gene>